<evidence type="ECO:0000313" key="1">
    <source>
        <dbReference type="EMBL" id="PHV69560.1"/>
    </source>
</evidence>
<gene>
    <name evidence="1" type="ORF">CS063_15045</name>
</gene>
<comment type="caution">
    <text evidence="1">The sequence shown here is derived from an EMBL/GenBank/DDBJ whole genome shotgun (WGS) entry which is preliminary data.</text>
</comment>
<dbReference type="Proteomes" id="UP000224460">
    <property type="component" value="Unassembled WGS sequence"/>
</dbReference>
<dbReference type="EMBL" id="PEDL01000024">
    <property type="protein sequence ID" value="PHV69560.1"/>
    <property type="molecule type" value="Genomic_DNA"/>
</dbReference>
<name>A0AC61D9P5_9FIRM</name>
<accession>A0AC61D9P5</accession>
<evidence type="ECO:0000313" key="2">
    <source>
        <dbReference type="Proteomes" id="UP000224460"/>
    </source>
</evidence>
<reference evidence="1" key="1">
    <citation type="submission" date="2017-10" db="EMBL/GenBank/DDBJ databases">
        <title>Genome sequence of cellulolytic Lachnospiraceae bacterium XHS1971 isolated from hotspring sediment.</title>
        <authorList>
            <person name="Vasudevan G."/>
            <person name="Joshi A.J."/>
            <person name="Hivarkar S."/>
            <person name="Lanjekar V.B."/>
            <person name="Dhakephalkar P.K."/>
            <person name="Dagar S."/>
        </authorList>
    </citation>
    <scope>NUCLEOTIDE SEQUENCE</scope>
    <source>
        <strain evidence="1">XHS1971</strain>
    </source>
</reference>
<sequence>MARPNENTIRFSELFLLEQDAKDTMLIILKKEDLSIDDAKVLQKQVALLEKLTIKKRCGFIR</sequence>
<keyword evidence="2" id="KW-1185">Reference proteome</keyword>
<protein>
    <submittedName>
        <fullName evidence="1">Uncharacterized protein</fullName>
    </submittedName>
</protein>
<organism evidence="1 2">
    <name type="scientific">Sporanaerobium hydrogeniformans</name>
    <dbReference type="NCBI Taxonomy" id="3072179"/>
    <lineage>
        <taxon>Bacteria</taxon>
        <taxon>Bacillati</taxon>
        <taxon>Bacillota</taxon>
        <taxon>Clostridia</taxon>
        <taxon>Lachnospirales</taxon>
        <taxon>Lachnospiraceae</taxon>
        <taxon>Sporanaerobium</taxon>
    </lineage>
</organism>
<proteinExistence type="predicted"/>